<proteinExistence type="predicted"/>
<organism evidence="1 2">
    <name type="scientific">Haemaphysalis longicornis</name>
    <name type="common">Bush tick</name>
    <dbReference type="NCBI Taxonomy" id="44386"/>
    <lineage>
        <taxon>Eukaryota</taxon>
        <taxon>Metazoa</taxon>
        <taxon>Ecdysozoa</taxon>
        <taxon>Arthropoda</taxon>
        <taxon>Chelicerata</taxon>
        <taxon>Arachnida</taxon>
        <taxon>Acari</taxon>
        <taxon>Parasitiformes</taxon>
        <taxon>Ixodida</taxon>
        <taxon>Ixodoidea</taxon>
        <taxon>Ixodidae</taxon>
        <taxon>Haemaphysalinae</taxon>
        <taxon>Haemaphysalis</taxon>
    </lineage>
</organism>
<dbReference type="EMBL" id="JABSTR010000006">
    <property type="protein sequence ID" value="KAH9372471.1"/>
    <property type="molecule type" value="Genomic_DNA"/>
</dbReference>
<accession>A0A9J6GC89</accession>
<evidence type="ECO:0000313" key="1">
    <source>
        <dbReference type="EMBL" id="KAH9372471.1"/>
    </source>
</evidence>
<dbReference type="VEuPathDB" id="VectorBase:HLOH_063005"/>
<sequence length="95" mass="10166">MSGKEPPIRGIPGLHCPSLSSSLPHAGMQSRASYLVRPAQYSHVAPVLWIVLLLLQNRLSATLRRLILLVAGALQPVYTCCKTVRSGDPACMSSG</sequence>
<reference evidence="1 2" key="1">
    <citation type="journal article" date="2020" name="Cell">
        <title>Large-Scale Comparative Analyses of Tick Genomes Elucidate Their Genetic Diversity and Vector Capacities.</title>
        <authorList>
            <consortium name="Tick Genome and Microbiome Consortium (TIGMIC)"/>
            <person name="Jia N."/>
            <person name="Wang J."/>
            <person name="Shi W."/>
            <person name="Du L."/>
            <person name="Sun Y."/>
            <person name="Zhan W."/>
            <person name="Jiang J.F."/>
            <person name="Wang Q."/>
            <person name="Zhang B."/>
            <person name="Ji P."/>
            <person name="Bell-Sakyi L."/>
            <person name="Cui X.M."/>
            <person name="Yuan T.T."/>
            <person name="Jiang B.G."/>
            <person name="Yang W.F."/>
            <person name="Lam T.T."/>
            <person name="Chang Q.C."/>
            <person name="Ding S.J."/>
            <person name="Wang X.J."/>
            <person name="Zhu J.G."/>
            <person name="Ruan X.D."/>
            <person name="Zhao L."/>
            <person name="Wei J.T."/>
            <person name="Ye R.Z."/>
            <person name="Que T.C."/>
            <person name="Du C.H."/>
            <person name="Zhou Y.H."/>
            <person name="Cheng J.X."/>
            <person name="Dai P.F."/>
            <person name="Guo W.B."/>
            <person name="Han X.H."/>
            <person name="Huang E.J."/>
            <person name="Li L.F."/>
            <person name="Wei W."/>
            <person name="Gao Y.C."/>
            <person name="Liu J.Z."/>
            <person name="Shao H.Z."/>
            <person name="Wang X."/>
            <person name="Wang C.C."/>
            <person name="Yang T.C."/>
            <person name="Huo Q.B."/>
            <person name="Li W."/>
            <person name="Chen H.Y."/>
            <person name="Chen S.E."/>
            <person name="Zhou L.G."/>
            <person name="Ni X.B."/>
            <person name="Tian J.H."/>
            <person name="Sheng Y."/>
            <person name="Liu T."/>
            <person name="Pan Y.S."/>
            <person name="Xia L.Y."/>
            <person name="Li J."/>
            <person name="Zhao F."/>
            <person name="Cao W.C."/>
        </authorList>
    </citation>
    <scope>NUCLEOTIDE SEQUENCE [LARGE SCALE GENOMIC DNA]</scope>
    <source>
        <strain evidence="1">HaeL-2018</strain>
    </source>
</reference>
<comment type="caution">
    <text evidence="1">The sequence shown here is derived from an EMBL/GenBank/DDBJ whole genome shotgun (WGS) entry which is preliminary data.</text>
</comment>
<evidence type="ECO:0000313" key="2">
    <source>
        <dbReference type="Proteomes" id="UP000821853"/>
    </source>
</evidence>
<name>A0A9J6GC89_HAELO</name>
<dbReference type="AlphaFoldDB" id="A0A9J6GC89"/>
<keyword evidence="2" id="KW-1185">Reference proteome</keyword>
<protein>
    <submittedName>
        <fullName evidence="1">Uncharacterized protein</fullName>
    </submittedName>
</protein>
<gene>
    <name evidence="1" type="ORF">HPB48_022264</name>
</gene>
<dbReference type="Proteomes" id="UP000821853">
    <property type="component" value="Chromosome 4"/>
</dbReference>